<dbReference type="OMA" id="TGHGEHE"/>
<organism evidence="3">
    <name type="scientific">Verticillium alfalfae (strain VaMs.102 / ATCC MYA-4576 / FGSC 10136)</name>
    <name type="common">Verticillium wilt of alfalfa</name>
    <name type="synonym">Verticillium albo-atrum</name>
    <dbReference type="NCBI Taxonomy" id="526221"/>
    <lineage>
        <taxon>Eukaryota</taxon>
        <taxon>Fungi</taxon>
        <taxon>Dikarya</taxon>
        <taxon>Ascomycota</taxon>
        <taxon>Pezizomycotina</taxon>
        <taxon>Sordariomycetes</taxon>
        <taxon>Hypocreomycetidae</taxon>
        <taxon>Glomerellales</taxon>
        <taxon>Plectosphaerellaceae</taxon>
        <taxon>Verticillium</taxon>
    </lineage>
</organism>
<dbReference type="GeneID" id="9535493"/>
<keyword evidence="3" id="KW-1185">Reference proteome</keyword>
<evidence type="ECO:0000256" key="1">
    <source>
        <dbReference type="SAM" id="MobiDB-lite"/>
    </source>
</evidence>
<dbReference type="EMBL" id="DS985220">
    <property type="protein sequence ID" value="EEY20234.1"/>
    <property type="molecule type" value="Genomic_DNA"/>
</dbReference>
<evidence type="ECO:0000313" key="2">
    <source>
        <dbReference type="EMBL" id="EEY20234.1"/>
    </source>
</evidence>
<accession>C9SN69</accession>
<dbReference type="eggNOG" id="ENOG502RESG">
    <property type="taxonomic scope" value="Eukaryota"/>
</dbReference>
<dbReference type="Proteomes" id="UP000008698">
    <property type="component" value="Unassembled WGS sequence"/>
</dbReference>
<sequence length="198" mass="22265">MGAKESSEQKACQDGPGQAFYYRRVQQAQIAADDDDDDDDDSFSLCGGDNDATGHGEHEDEQEHEQEGHADFAGRHLGRTFPLFPPSTSAPFPCSFPYAPYCLGKAIPGHPHANNTPRDSKRQHMKHHWHQRSLQAAIDREGENGPWTLASTQPRLEQHQARPSQAQKGRGPLVNDPKRRPLRLTMVIWSNPDTRWQP</sequence>
<gene>
    <name evidence="2" type="ORF">VDBG_06344</name>
</gene>
<feature type="compositionally biased region" description="Acidic residues" evidence="1">
    <location>
        <begin position="32"/>
        <end position="42"/>
    </location>
</feature>
<feature type="region of interest" description="Disordered" evidence="1">
    <location>
        <begin position="142"/>
        <end position="179"/>
    </location>
</feature>
<protein>
    <submittedName>
        <fullName evidence="2">Predicted protein</fullName>
    </submittedName>
</protein>
<dbReference type="HOGENOM" id="CLU_1379074_0_0_1"/>
<dbReference type="AlphaFoldDB" id="C9SN69"/>
<proteinExistence type="predicted"/>
<dbReference type="KEGG" id="val:VDBG_06344"/>
<evidence type="ECO:0000313" key="3">
    <source>
        <dbReference type="Proteomes" id="UP000008698"/>
    </source>
</evidence>
<feature type="region of interest" description="Disordered" evidence="1">
    <location>
        <begin position="25"/>
        <end position="71"/>
    </location>
</feature>
<name>C9SN69_VERA1</name>
<feature type="compositionally biased region" description="Polar residues" evidence="1">
    <location>
        <begin position="149"/>
        <end position="167"/>
    </location>
</feature>
<dbReference type="RefSeq" id="XP_003003901.1">
    <property type="nucleotide sequence ID" value="XM_003003855.1"/>
</dbReference>
<reference evidence="3" key="1">
    <citation type="journal article" date="2011" name="PLoS Pathog.">
        <title>Comparative genomics yields insights into niche adaptation of plant vascular wilt pathogens.</title>
        <authorList>
            <person name="Klosterman S.J."/>
            <person name="Subbarao K.V."/>
            <person name="Kang S."/>
            <person name="Veronese P."/>
            <person name="Gold S.E."/>
            <person name="Thomma B.P.H.J."/>
            <person name="Chen Z."/>
            <person name="Henrissat B."/>
            <person name="Lee Y.-H."/>
            <person name="Park J."/>
            <person name="Garcia-Pedrajas M.D."/>
            <person name="Barbara D.J."/>
            <person name="Anchieta A."/>
            <person name="de Jonge R."/>
            <person name="Santhanam P."/>
            <person name="Maruthachalam K."/>
            <person name="Atallah Z."/>
            <person name="Amyotte S.G."/>
            <person name="Paz Z."/>
            <person name="Inderbitzin P."/>
            <person name="Hayes R.J."/>
            <person name="Heiman D.I."/>
            <person name="Young S."/>
            <person name="Zeng Q."/>
            <person name="Engels R."/>
            <person name="Galagan J."/>
            <person name="Cuomo C.A."/>
            <person name="Dobinson K.F."/>
            <person name="Ma L.-J."/>
        </authorList>
    </citation>
    <scope>NUCLEOTIDE SEQUENCE [LARGE SCALE GENOMIC DNA]</scope>
    <source>
        <strain evidence="3">VaMs.102 / ATCC MYA-4576 / FGSC 10136</strain>
    </source>
</reference>